<feature type="compositionally biased region" description="Low complexity" evidence="4">
    <location>
        <begin position="326"/>
        <end position="336"/>
    </location>
</feature>
<dbReference type="InterPro" id="IPR012887">
    <property type="entry name" value="GDP_fucose_pyrophosphorylase"/>
</dbReference>
<evidence type="ECO:0000256" key="3">
    <source>
        <dbReference type="ARBA" id="ARBA00022777"/>
    </source>
</evidence>
<dbReference type="AlphaFoldDB" id="A0A812KIM6"/>
<dbReference type="OrthoDB" id="10062280at2759"/>
<dbReference type="PANTHER" id="PTHR32463:SF0">
    <property type="entry name" value="L-FUCOSE KINASE"/>
    <property type="match status" value="1"/>
</dbReference>
<protein>
    <submittedName>
        <fullName evidence="7">Fpgt protein</fullName>
    </submittedName>
</protein>
<dbReference type="Gene3D" id="3.30.230.120">
    <property type="match status" value="1"/>
</dbReference>
<accession>A0A812KIM6</accession>
<dbReference type="Pfam" id="PF00288">
    <property type="entry name" value="GHMP_kinases_N"/>
    <property type="match status" value="1"/>
</dbReference>
<dbReference type="GO" id="GO:0050201">
    <property type="term" value="F:fucokinase activity"/>
    <property type="evidence" value="ECO:0007669"/>
    <property type="project" value="TreeGrafter"/>
</dbReference>
<dbReference type="SUPFAM" id="SSF54211">
    <property type="entry name" value="Ribosomal protein S5 domain 2-like"/>
    <property type="match status" value="1"/>
</dbReference>
<feature type="domain" description="GDP-fucose pyrophosphorylase" evidence="6">
    <location>
        <begin position="105"/>
        <end position="519"/>
    </location>
</feature>
<evidence type="ECO:0000256" key="2">
    <source>
        <dbReference type="ARBA" id="ARBA00022741"/>
    </source>
</evidence>
<reference evidence="7" key="1">
    <citation type="submission" date="2021-02" db="EMBL/GenBank/DDBJ databases">
        <authorList>
            <person name="Dougan E. K."/>
            <person name="Rhodes N."/>
            <person name="Thang M."/>
            <person name="Chan C."/>
        </authorList>
    </citation>
    <scope>NUCLEOTIDE SEQUENCE</scope>
</reference>
<keyword evidence="2" id="KW-0547">Nucleotide-binding</keyword>
<evidence type="ECO:0000313" key="8">
    <source>
        <dbReference type="Proteomes" id="UP000604046"/>
    </source>
</evidence>
<name>A0A812KIM6_9DINO</name>
<dbReference type="EMBL" id="CAJNDS010000681">
    <property type="protein sequence ID" value="CAE7227923.1"/>
    <property type="molecule type" value="Genomic_DNA"/>
</dbReference>
<feature type="domain" description="GHMP kinase N-terminal" evidence="5">
    <location>
        <begin position="741"/>
        <end position="808"/>
    </location>
</feature>
<evidence type="ECO:0000256" key="4">
    <source>
        <dbReference type="SAM" id="MobiDB-lite"/>
    </source>
</evidence>
<dbReference type="InterPro" id="IPR020568">
    <property type="entry name" value="Ribosomal_Su5_D2-typ_SF"/>
</dbReference>
<gene>
    <name evidence="7" type="primary">Fpgt</name>
    <name evidence="7" type="ORF">SNAT2548_LOCUS9030</name>
</gene>
<dbReference type="GO" id="GO:0042352">
    <property type="term" value="P:GDP-L-fucose salvage"/>
    <property type="evidence" value="ECO:0007669"/>
    <property type="project" value="TreeGrafter"/>
</dbReference>
<dbReference type="PRINTS" id="PR00959">
    <property type="entry name" value="MEVGALKINASE"/>
</dbReference>
<proteinExistence type="predicted"/>
<evidence type="ECO:0000259" key="6">
    <source>
        <dbReference type="Pfam" id="PF07959"/>
    </source>
</evidence>
<dbReference type="Proteomes" id="UP000604046">
    <property type="component" value="Unassembled WGS sequence"/>
</dbReference>
<evidence type="ECO:0000313" key="7">
    <source>
        <dbReference type="EMBL" id="CAE7227923.1"/>
    </source>
</evidence>
<comment type="caution">
    <text evidence="7">The sequence shown here is derived from an EMBL/GenBank/DDBJ whole genome shotgun (WGS) entry which is preliminary data.</text>
</comment>
<dbReference type="PANTHER" id="PTHR32463">
    <property type="entry name" value="L-FUCOSE KINASE"/>
    <property type="match status" value="1"/>
</dbReference>
<organism evidence="7 8">
    <name type="scientific">Symbiodinium natans</name>
    <dbReference type="NCBI Taxonomy" id="878477"/>
    <lineage>
        <taxon>Eukaryota</taxon>
        <taxon>Sar</taxon>
        <taxon>Alveolata</taxon>
        <taxon>Dinophyceae</taxon>
        <taxon>Suessiales</taxon>
        <taxon>Symbiodiniaceae</taxon>
        <taxon>Symbiodinium</taxon>
    </lineage>
</organism>
<keyword evidence="1" id="KW-0808">Transferase</keyword>
<keyword evidence="8" id="KW-1185">Reference proteome</keyword>
<evidence type="ECO:0000259" key="5">
    <source>
        <dbReference type="Pfam" id="PF00288"/>
    </source>
</evidence>
<feature type="region of interest" description="Disordered" evidence="4">
    <location>
        <begin position="309"/>
        <end position="336"/>
    </location>
</feature>
<keyword evidence="3" id="KW-0418">Kinase</keyword>
<dbReference type="Pfam" id="PF07959">
    <property type="entry name" value="Fucose_pyrophosphorylase"/>
    <property type="match status" value="1"/>
</dbReference>
<dbReference type="InterPro" id="IPR052203">
    <property type="entry name" value="GHMP_Kinase-Related"/>
</dbReference>
<dbReference type="GO" id="GO:0005524">
    <property type="term" value="F:ATP binding"/>
    <property type="evidence" value="ECO:0007669"/>
    <property type="project" value="InterPro"/>
</dbReference>
<evidence type="ECO:0000256" key="1">
    <source>
        <dbReference type="ARBA" id="ARBA00022679"/>
    </source>
</evidence>
<sequence length="1003" mass="108746">MSMWKSCKELLETRKQELQKAVDGEGLFFDALVLTACDAEQKATYEAQIAARVASRVLPSACRYIVVADRTTKNGNRVGCGGATINVLKVLQEQFGSGKRSFPSETRVLLIHSGGYSMRNPNLSTTGKIFAPIPCPVVRGFPVCTLFDLKVALMMPFCSCCGVMVCAGDVLDVFDAAQVQVMEKGVTALAHPDNLEYAALHGVFEMKEEDQSPETSPAADRQVYRVAVYHQKPKADVLKRIADRNFPASAESLRGGAKRVVWTDSDFWMAPDVISAICEHLACWVEAPLGEIDAYGDFLAPLATLAAPQSAPTKSDKKGEEGEEGLGYPAAAPGAPPAARADLRHIWDTLRPFQLHAACPRDHLAFYHIGTMPEYMAHLCSNMGELGFDEAELQKGGGPCPRVAGSTVTDSKLSEECAVFSSFLDGSSVDRNSVVEFSHLKNSEVGSNCIISSVTTEDIQIPPGIVLVTIPLEGGRTTTVCFGVSDDMKAKGVTHVANRKLPRALDSHSLYSAPLFPVLGSLGREEGEVSSRSARITLEHLENGRLGLLDYAWPVESLISLQDAVQGNQGNQGSEARVARVLQRRAPVPGSGLRDHILASARVRLLQTPLQSFQSLRRAAVSLPARVVLSGGWSDTPPFCCLYPGKVVNGAVKVDGKLPITAVVEPNRETELPTSELSLVDGSTGDREQYDSLSSLVTRGFDLDSPLALHRAVVAVLMDFRQSRINRRKRVESVEDVSSISLPPVTMTTRVDLPRGSGLGTSSILMLACIRALCEALGNDSYSFEEEMELVLAVEQLLGTGGGWQDQVGGGCPGMKMTTARTGKYEVQKVDWSEAHRVHFNERLICINTVMTRLAKLTLDSVVDRFMKGSATQVSIISEKLPANARRMHRGFEKFAELSSALLVTEERSPSGEVVAALSEIGDELGVYRDLCVQLDKSFLNQELVPVLEKIDEFCYGRCNLMGAGNGGFIVGLLRHGVSEQELMEKLSAIETVKVELCKIEVI</sequence>
<dbReference type="InterPro" id="IPR006204">
    <property type="entry name" value="GHMP_kinase_N_dom"/>
</dbReference>